<sequence length="199" mass="23178">MEDFRFKAEFQDLFVRISKPMLKTFIHKLLQADFRLTWRYEEETVELLIKNDQGQAMIPIRKQENEGTAIVMEELQVDIEEVAILLEELITEGKGRGIVKTETDGWIYVSCFDNGKIVSVMKIGGGEKEMSSYRTIRKRQGHKREVDPEVMDYVLGAEIDYSLMELHDAMKEGDAEKCMEIKQKLKSLADQRKELHELD</sequence>
<gene>
    <name evidence="1" type="ORF">EBO34_09150</name>
</gene>
<dbReference type="Proteomes" id="UP000278746">
    <property type="component" value="Unassembled WGS sequence"/>
</dbReference>
<dbReference type="OrthoDB" id="2828299at2"/>
<reference evidence="1 2" key="1">
    <citation type="submission" date="2018-10" db="EMBL/GenBank/DDBJ databases">
        <title>Bacillus Keqinensis sp. nov., a moderately halophilic bacterium isolated from a saline-alkaline lake.</title>
        <authorList>
            <person name="Wang H."/>
        </authorList>
    </citation>
    <scope>NUCLEOTIDE SEQUENCE [LARGE SCALE GENOMIC DNA]</scope>
    <source>
        <strain evidence="1 2">KQ-3</strain>
    </source>
</reference>
<keyword evidence="2" id="KW-1185">Reference proteome</keyword>
<name>A0A3M7TWX2_9BACI</name>
<dbReference type="AlphaFoldDB" id="A0A3M7TWX2"/>
<accession>A0A3M7TWX2</accession>
<comment type="caution">
    <text evidence="1">The sequence shown here is derived from an EMBL/GenBank/DDBJ whole genome shotgun (WGS) entry which is preliminary data.</text>
</comment>
<evidence type="ECO:0000313" key="1">
    <source>
        <dbReference type="EMBL" id="RNA70076.1"/>
    </source>
</evidence>
<dbReference type="RefSeq" id="WP_122897586.1">
    <property type="nucleotide sequence ID" value="NZ_RHIB01000001.1"/>
</dbReference>
<protein>
    <submittedName>
        <fullName evidence="1">Uncharacterized protein</fullName>
    </submittedName>
</protein>
<evidence type="ECO:0000313" key="2">
    <source>
        <dbReference type="Proteomes" id="UP000278746"/>
    </source>
</evidence>
<proteinExistence type="predicted"/>
<dbReference type="EMBL" id="RHIB01000001">
    <property type="protein sequence ID" value="RNA70076.1"/>
    <property type="molecule type" value="Genomic_DNA"/>
</dbReference>
<organism evidence="1 2">
    <name type="scientific">Alteribacter keqinensis</name>
    <dbReference type="NCBI Taxonomy" id="2483800"/>
    <lineage>
        <taxon>Bacteria</taxon>
        <taxon>Bacillati</taxon>
        <taxon>Bacillota</taxon>
        <taxon>Bacilli</taxon>
        <taxon>Bacillales</taxon>
        <taxon>Bacillaceae</taxon>
        <taxon>Alteribacter</taxon>
    </lineage>
</organism>